<evidence type="ECO:0000313" key="5">
    <source>
        <dbReference type="Proteomes" id="UP000192708"/>
    </source>
</evidence>
<gene>
    <name evidence="4" type="ORF">SAMN06296008_11188</name>
</gene>
<dbReference type="AlphaFoldDB" id="A0A1W2B618"/>
<dbReference type="RefSeq" id="WP_200806896.1">
    <property type="nucleotide sequence ID" value="NZ_FWXJ01000011.1"/>
</dbReference>
<dbReference type="PANTHER" id="PTHR30160">
    <property type="entry name" value="TETRAACYLDISACCHARIDE 4'-KINASE-RELATED"/>
    <property type="match status" value="1"/>
</dbReference>
<evidence type="ECO:0000313" key="4">
    <source>
        <dbReference type="EMBL" id="SMC68122.1"/>
    </source>
</evidence>
<dbReference type="InterPro" id="IPR051199">
    <property type="entry name" value="LPS_LOS_Heptosyltrfase"/>
</dbReference>
<sequence>MTIRVDTMRRIDHLAGVPLCAILSPFVILFDWFRYQLGKSNLSPKKVLFIELSEMGSAILVDPAMRETIKRGAEVYFLIFKSNRISLELLNTVPNHRILTIDASGLLPLIVSTVKVLWQIHQLKIDTVIDLELFSRFTALLTGCSLAQRRVGYHIYHGEGLWRGKMLTHAVHYNPHIHISKNFMSLVHAAFSQELEIPFSKTLIKDEDIVLAQAQVSDDQRDHVREKILNCLNESSIDDELKKSFPNPLILINPNASDLLPQRRWAPARFSELITQAAEKWPSAIFLITGSPEERQYAQNVMDGANCTNVINFAGQVKFTELPALYQLADIMVTNDSGPGHFSSITPLATIVLFGPETPALYGSLGNSIPIFAGLACSPCVSAANHRKTPCLDNVCMQAIKVPQVINAMEKLLNSPTNEVVVNFE</sequence>
<dbReference type="GO" id="GO:0008713">
    <property type="term" value="F:ADP-heptose-lipopolysaccharide heptosyltransferase activity"/>
    <property type="evidence" value="ECO:0007669"/>
    <property type="project" value="TreeGrafter"/>
</dbReference>
<organism evidence="4 5">
    <name type="scientific">Polynucleobacter kasalickyi</name>
    <dbReference type="NCBI Taxonomy" id="1938817"/>
    <lineage>
        <taxon>Bacteria</taxon>
        <taxon>Pseudomonadati</taxon>
        <taxon>Pseudomonadota</taxon>
        <taxon>Betaproteobacteria</taxon>
        <taxon>Burkholderiales</taxon>
        <taxon>Burkholderiaceae</taxon>
        <taxon>Polynucleobacter</taxon>
    </lineage>
</organism>
<dbReference type="CDD" id="cd03789">
    <property type="entry name" value="GT9_LPS_heptosyltransferase"/>
    <property type="match status" value="1"/>
</dbReference>
<dbReference type="SUPFAM" id="SSF53756">
    <property type="entry name" value="UDP-Glycosyltransferase/glycogen phosphorylase"/>
    <property type="match status" value="1"/>
</dbReference>
<dbReference type="STRING" id="1938817.SAMN06296008_11188"/>
<dbReference type="Gene3D" id="3.40.50.2000">
    <property type="entry name" value="Glycogen Phosphorylase B"/>
    <property type="match status" value="2"/>
</dbReference>
<evidence type="ECO:0000256" key="3">
    <source>
        <dbReference type="SAM" id="Phobius"/>
    </source>
</evidence>
<dbReference type="PANTHER" id="PTHR30160:SF1">
    <property type="entry name" value="LIPOPOLYSACCHARIDE 1,2-N-ACETYLGLUCOSAMINETRANSFERASE-RELATED"/>
    <property type="match status" value="1"/>
</dbReference>
<dbReference type="GO" id="GO:0009244">
    <property type="term" value="P:lipopolysaccharide core region biosynthetic process"/>
    <property type="evidence" value="ECO:0007669"/>
    <property type="project" value="TreeGrafter"/>
</dbReference>
<keyword evidence="1" id="KW-0328">Glycosyltransferase</keyword>
<reference evidence="4 5" key="1">
    <citation type="submission" date="2017-04" db="EMBL/GenBank/DDBJ databases">
        <authorList>
            <person name="Afonso C.L."/>
            <person name="Miller P.J."/>
            <person name="Scott M.A."/>
            <person name="Spackman E."/>
            <person name="Goraichik I."/>
            <person name="Dimitrov K.M."/>
            <person name="Suarez D.L."/>
            <person name="Swayne D.E."/>
        </authorList>
    </citation>
    <scope>NUCLEOTIDE SEQUENCE [LARGE SCALE GENOMIC DNA]</scope>
    <source>
        <strain evidence="4 5">VK13</strain>
    </source>
</reference>
<accession>A0A1W2B618</accession>
<keyword evidence="5" id="KW-1185">Reference proteome</keyword>
<keyword evidence="3" id="KW-0812">Transmembrane</keyword>
<dbReference type="Proteomes" id="UP000192708">
    <property type="component" value="Unassembled WGS sequence"/>
</dbReference>
<keyword evidence="3" id="KW-0472">Membrane</keyword>
<protein>
    <submittedName>
        <fullName evidence="4">ADP-heptose:LPS heptosyltransferase</fullName>
    </submittedName>
</protein>
<proteinExistence type="predicted"/>
<dbReference type="Pfam" id="PF01075">
    <property type="entry name" value="Glyco_transf_9"/>
    <property type="match status" value="1"/>
</dbReference>
<name>A0A1W2B618_9BURK</name>
<feature type="transmembrane region" description="Helical" evidence="3">
    <location>
        <begin position="12"/>
        <end position="33"/>
    </location>
</feature>
<dbReference type="EMBL" id="FWXJ01000011">
    <property type="protein sequence ID" value="SMC68122.1"/>
    <property type="molecule type" value="Genomic_DNA"/>
</dbReference>
<evidence type="ECO:0000256" key="1">
    <source>
        <dbReference type="ARBA" id="ARBA00022676"/>
    </source>
</evidence>
<keyword evidence="3" id="KW-1133">Transmembrane helix</keyword>
<dbReference type="GO" id="GO:0005829">
    <property type="term" value="C:cytosol"/>
    <property type="evidence" value="ECO:0007669"/>
    <property type="project" value="TreeGrafter"/>
</dbReference>
<evidence type="ECO:0000256" key="2">
    <source>
        <dbReference type="ARBA" id="ARBA00022679"/>
    </source>
</evidence>
<dbReference type="InterPro" id="IPR002201">
    <property type="entry name" value="Glyco_trans_9"/>
</dbReference>
<keyword evidence="2 4" id="KW-0808">Transferase</keyword>